<feature type="compositionally biased region" description="Polar residues" evidence="7">
    <location>
        <begin position="508"/>
        <end position="548"/>
    </location>
</feature>
<evidence type="ECO:0000256" key="6">
    <source>
        <dbReference type="PROSITE-ProRule" id="PRU00094"/>
    </source>
</evidence>
<evidence type="ECO:0000256" key="5">
    <source>
        <dbReference type="ARBA" id="ARBA00023242"/>
    </source>
</evidence>
<feature type="compositionally biased region" description="Polar residues" evidence="7">
    <location>
        <begin position="98"/>
        <end position="108"/>
    </location>
</feature>
<dbReference type="PRINTS" id="PR00619">
    <property type="entry name" value="GATAZNFINGER"/>
</dbReference>
<dbReference type="PROSITE" id="PS00344">
    <property type="entry name" value="GATA_ZN_FINGER_1"/>
    <property type="match status" value="1"/>
</dbReference>
<feature type="compositionally biased region" description="Polar residues" evidence="7">
    <location>
        <begin position="300"/>
        <end position="309"/>
    </location>
</feature>
<feature type="compositionally biased region" description="Low complexity" evidence="7">
    <location>
        <begin position="574"/>
        <end position="583"/>
    </location>
</feature>
<feature type="compositionally biased region" description="Basic and acidic residues" evidence="7">
    <location>
        <begin position="486"/>
        <end position="496"/>
    </location>
</feature>
<feature type="compositionally biased region" description="Polar residues" evidence="7">
    <location>
        <begin position="381"/>
        <end position="408"/>
    </location>
</feature>
<feature type="compositionally biased region" description="Basic and acidic residues" evidence="7">
    <location>
        <begin position="712"/>
        <end position="726"/>
    </location>
</feature>
<dbReference type="InterPro" id="IPR013088">
    <property type="entry name" value="Znf_NHR/GATA"/>
</dbReference>
<evidence type="ECO:0000313" key="10">
    <source>
        <dbReference type="Proteomes" id="UP000198372"/>
    </source>
</evidence>
<evidence type="ECO:0000256" key="7">
    <source>
        <dbReference type="SAM" id="MobiDB-lite"/>
    </source>
</evidence>
<dbReference type="Pfam" id="PF00320">
    <property type="entry name" value="GATA"/>
    <property type="match status" value="2"/>
</dbReference>
<feature type="region of interest" description="Disordered" evidence="7">
    <location>
        <begin position="473"/>
        <end position="553"/>
    </location>
</feature>
<feature type="compositionally biased region" description="Polar residues" evidence="7">
    <location>
        <begin position="763"/>
        <end position="779"/>
    </location>
</feature>
<evidence type="ECO:0000313" key="9">
    <source>
        <dbReference type="EMBL" id="SCV68660.1"/>
    </source>
</evidence>
<keyword evidence="10" id="KW-1185">Reference proteome</keyword>
<name>A0A238F3B8_9BASI</name>
<organism evidence="9 10">
    <name type="scientific">Microbotryum intermedium</name>
    <dbReference type="NCBI Taxonomy" id="269621"/>
    <lineage>
        <taxon>Eukaryota</taxon>
        <taxon>Fungi</taxon>
        <taxon>Dikarya</taxon>
        <taxon>Basidiomycota</taxon>
        <taxon>Pucciniomycotina</taxon>
        <taxon>Microbotryomycetes</taxon>
        <taxon>Microbotryales</taxon>
        <taxon>Microbotryaceae</taxon>
        <taxon>Microbotryum</taxon>
    </lineage>
</organism>
<protein>
    <submittedName>
        <fullName evidence="9">BQ2448_781 protein</fullName>
    </submittedName>
</protein>
<accession>A0A238F3B8</accession>
<keyword evidence="3 6" id="KW-0863">Zinc-finger</keyword>
<dbReference type="PROSITE" id="PS50114">
    <property type="entry name" value="GATA_ZN_FINGER_2"/>
    <property type="match status" value="2"/>
</dbReference>
<feature type="compositionally biased region" description="Polar residues" evidence="7">
    <location>
        <begin position="118"/>
        <end position="130"/>
    </location>
</feature>
<feature type="domain" description="GATA-type" evidence="8">
    <location>
        <begin position="205"/>
        <end position="262"/>
    </location>
</feature>
<proteinExistence type="predicted"/>
<evidence type="ECO:0000256" key="2">
    <source>
        <dbReference type="ARBA" id="ARBA00022723"/>
    </source>
</evidence>
<dbReference type="GO" id="GO:0045944">
    <property type="term" value="P:positive regulation of transcription by RNA polymerase II"/>
    <property type="evidence" value="ECO:0007669"/>
    <property type="project" value="TreeGrafter"/>
</dbReference>
<dbReference type="GO" id="GO:0000978">
    <property type="term" value="F:RNA polymerase II cis-regulatory region sequence-specific DNA binding"/>
    <property type="evidence" value="ECO:0007669"/>
    <property type="project" value="TreeGrafter"/>
</dbReference>
<feature type="compositionally biased region" description="Low complexity" evidence="7">
    <location>
        <begin position="320"/>
        <end position="332"/>
    </location>
</feature>
<dbReference type="GO" id="GO:0000122">
    <property type="term" value="P:negative regulation of transcription by RNA polymerase II"/>
    <property type="evidence" value="ECO:0007669"/>
    <property type="project" value="TreeGrafter"/>
</dbReference>
<dbReference type="OrthoDB" id="515401at2759"/>
<comment type="subcellular location">
    <subcellularLocation>
        <location evidence="1">Nucleus</location>
    </subcellularLocation>
</comment>
<feature type="compositionally biased region" description="Polar residues" evidence="7">
    <location>
        <begin position="138"/>
        <end position="155"/>
    </location>
</feature>
<dbReference type="PANTHER" id="PTHR10071">
    <property type="entry name" value="TRANSCRIPTION FACTOR GATA FAMILY MEMBER"/>
    <property type="match status" value="1"/>
</dbReference>
<evidence type="ECO:0000256" key="4">
    <source>
        <dbReference type="ARBA" id="ARBA00022833"/>
    </source>
</evidence>
<gene>
    <name evidence="9" type="ORF">BQ2448_781</name>
</gene>
<dbReference type="PANTHER" id="PTHR10071:SF281">
    <property type="entry name" value="BOX A-BINDING FACTOR-RELATED"/>
    <property type="match status" value="1"/>
</dbReference>
<feature type="compositionally biased region" description="Low complexity" evidence="7">
    <location>
        <begin position="9"/>
        <end position="37"/>
    </location>
</feature>
<dbReference type="GO" id="GO:0005634">
    <property type="term" value="C:nucleus"/>
    <property type="evidence" value="ECO:0007669"/>
    <property type="project" value="UniProtKB-SubCell"/>
</dbReference>
<feature type="compositionally biased region" description="Basic residues" evidence="7">
    <location>
        <begin position="596"/>
        <end position="633"/>
    </location>
</feature>
<feature type="region of interest" description="Disordered" evidence="7">
    <location>
        <begin position="246"/>
        <end position="351"/>
    </location>
</feature>
<keyword evidence="2" id="KW-0479">Metal-binding</keyword>
<dbReference type="GO" id="GO:0008270">
    <property type="term" value="F:zinc ion binding"/>
    <property type="evidence" value="ECO:0007669"/>
    <property type="project" value="UniProtKB-KW"/>
</dbReference>
<dbReference type="InterPro" id="IPR039355">
    <property type="entry name" value="Transcription_factor_GATA"/>
</dbReference>
<keyword evidence="4" id="KW-0862">Zinc</keyword>
<dbReference type="STRING" id="269621.A0A238F3B8"/>
<keyword evidence="5" id="KW-0539">Nucleus</keyword>
<evidence type="ECO:0000256" key="3">
    <source>
        <dbReference type="ARBA" id="ARBA00022771"/>
    </source>
</evidence>
<dbReference type="Proteomes" id="UP000198372">
    <property type="component" value="Unassembled WGS sequence"/>
</dbReference>
<feature type="compositionally biased region" description="Polar residues" evidence="7">
    <location>
        <begin position="261"/>
        <end position="283"/>
    </location>
</feature>
<dbReference type="CDD" id="cd00202">
    <property type="entry name" value="ZnF_GATA"/>
    <property type="match status" value="2"/>
</dbReference>
<dbReference type="GO" id="GO:0000981">
    <property type="term" value="F:DNA-binding transcription factor activity, RNA polymerase II-specific"/>
    <property type="evidence" value="ECO:0007669"/>
    <property type="project" value="TreeGrafter"/>
</dbReference>
<feature type="compositionally biased region" description="Low complexity" evidence="7">
    <location>
        <begin position="67"/>
        <end position="91"/>
    </location>
</feature>
<dbReference type="Gene3D" id="3.30.50.10">
    <property type="entry name" value="Erythroid Transcription Factor GATA-1, subunit A"/>
    <property type="match status" value="2"/>
</dbReference>
<feature type="region of interest" description="Disordered" evidence="7">
    <location>
        <begin position="1"/>
        <end position="201"/>
    </location>
</feature>
<dbReference type="AlphaFoldDB" id="A0A238F3B8"/>
<feature type="region of interest" description="Disordered" evidence="7">
    <location>
        <begin position="689"/>
        <end position="788"/>
    </location>
</feature>
<dbReference type="SMART" id="SM00401">
    <property type="entry name" value="ZnF_GATA"/>
    <property type="match status" value="2"/>
</dbReference>
<evidence type="ECO:0000259" key="8">
    <source>
        <dbReference type="PROSITE" id="PS50114"/>
    </source>
</evidence>
<dbReference type="SUPFAM" id="SSF57716">
    <property type="entry name" value="Glucocorticoid receptor-like (DNA-binding domain)"/>
    <property type="match status" value="2"/>
</dbReference>
<evidence type="ECO:0000256" key="1">
    <source>
        <dbReference type="ARBA" id="ARBA00004123"/>
    </source>
</evidence>
<feature type="domain" description="GATA-type" evidence="8">
    <location>
        <begin position="414"/>
        <end position="467"/>
    </location>
</feature>
<feature type="region of interest" description="Disordered" evidence="7">
    <location>
        <begin position="381"/>
        <end position="410"/>
    </location>
</feature>
<feature type="compositionally biased region" description="Polar residues" evidence="7">
    <location>
        <begin position="175"/>
        <end position="201"/>
    </location>
</feature>
<feature type="region of interest" description="Disordered" evidence="7">
    <location>
        <begin position="565"/>
        <end position="638"/>
    </location>
</feature>
<reference evidence="10" key="1">
    <citation type="submission" date="2016-09" db="EMBL/GenBank/DDBJ databases">
        <authorList>
            <person name="Jeantristanb JTB J.-T."/>
            <person name="Ricardo R."/>
        </authorList>
    </citation>
    <scope>NUCLEOTIDE SEQUENCE [LARGE SCALE GENOMIC DNA]</scope>
</reference>
<dbReference type="InterPro" id="IPR000679">
    <property type="entry name" value="Znf_GATA"/>
</dbReference>
<feature type="compositionally biased region" description="Basic and acidic residues" evidence="7">
    <location>
        <begin position="690"/>
        <end position="703"/>
    </location>
</feature>
<dbReference type="EMBL" id="FMSP01000003">
    <property type="protein sequence ID" value="SCV68660.1"/>
    <property type="molecule type" value="Genomic_DNA"/>
</dbReference>
<feature type="compositionally biased region" description="Low complexity" evidence="7">
    <location>
        <begin position="284"/>
        <end position="293"/>
    </location>
</feature>
<sequence length="788" mass="82207">MTSLHNLLGPASSPGNSGPSSSGEVANPSGITSSRDTGSGGGSGTRSTQALPSSGPRHERVSLTVRPKSPLALPSLSSWTTGASATRGATTHPALSSKGASPSHSSILGTKALPPWSPDSSRTAIGLSSTDPRHQADSAHQQTPRDASPMSTTKMSIEHSEIRQSPSTEGDRTKPMTTTPQRLHQQSSSRTSDTLHASAKSTPIAKTGNTCFVCATTQTPLWRRDQDGNPICNACGLYLKSRAVPRPAGAGSAETHGADPSRSSLGSAQSNTSRSSKGSPSTQASAVRASPSPRAERPSDNSGAGSPSFTHPPRSVPGKSSRSSVAPTSSSSARLADPSAPTTAAHDPPSGSCPGGGVCNGSGGQSCCQGCPAFNNRVMHSSKSGTTSTPAQGNTIPANQGDESSMNGVESGGEVTAMECFNCQTRTTPLWRRDGEGRVACNACGLYYKLHGTQRPVLLKKTTIKRRRRVPIPNRVGGMAGNVSVDEDKASFEEKSTPLPPKRRKTMKNQPRLSSPNTGNGEFTFGSGVSENGSDTATSMAMTANSPPGHSLPDLVAAASFLAPPTSDQAETGTPSPSTSTIPLAAHPAGPMASHLHAHAHHAHKHSHAHAHSHTIAHPHHHHLAPARPHTHTHSYAPALDTPLHTLSLRDLMAFQESLQADLQTSREQASRLEMYLSRGEQLLEAVRTSVKDKERATERDGSSGENVPSQREGREQSRSNDKVESYNRVSSTSRTAEQDLEDLFGDLPNMEAVPLPPRIKKATTTNSSSQGSENTQGAIGNAAVAAP</sequence>